<name>A0ABV8ITT4_9ACTN</name>
<gene>
    <name evidence="6" type="ORF">ACFO0C_20820</name>
</gene>
<keyword evidence="4" id="KW-0233">DNA recombination</keyword>
<keyword evidence="7" id="KW-1185">Reference proteome</keyword>
<keyword evidence="3" id="KW-0238">DNA-binding</keyword>
<evidence type="ECO:0000259" key="5">
    <source>
        <dbReference type="PROSITE" id="PS51898"/>
    </source>
</evidence>
<dbReference type="RefSeq" id="WP_378068298.1">
    <property type="nucleotide sequence ID" value="NZ_JBHSBL010000017.1"/>
</dbReference>
<accession>A0ABV8ITT4</accession>
<evidence type="ECO:0000313" key="6">
    <source>
        <dbReference type="EMBL" id="MFC4067384.1"/>
    </source>
</evidence>
<reference evidence="7" key="1">
    <citation type="journal article" date="2019" name="Int. J. Syst. Evol. Microbiol.">
        <title>The Global Catalogue of Microorganisms (GCM) 10K type strain sequencing project: providing services to taxonomists for standard genome sequencing and annotation.</title>
        <authorList>
            <consortium name="The Broad Institute Genomics Platform"/>
            <consortium name="The Broad Institute Genome Sequencing Center for Infectious Disease"/>
            <person name="Wu L."/>
            <person name="Ma J."/>
        </authorList>
    </citation>
    <scope>NUCLEOTIDE SEQUENCE [LARGE SCALE GENOMIC DNA]</scope>
    <source>
        <strain evidence="7">TBRC 5832</strain>
    </source>
</reference>
<dbReference type="Pfam" id="PF14659">
    <property type="entry name" value="Phage_int_SAM_3"/>
    <property type="match status" value="1"/>
</dbReference>
<feature type="domain" description="Tyr recombinase" evidence="5">
    <location>
        <begin position="164"/>
        <end position="434"/>
    </location>
</feature>
<dbReference type="EMBL" id="JBHSBL010000017">
    <property type="protein sequence ID" value="MFC4067384.1"/>
    <property type="molecule type" value="Genomic_DNA"/>
</dbReference>
<dbReference type="PANTHER" id="PTHR30349:SF64">
    <property type="entry name" value="PROPHAGE INTEGRASE INTD-RELATED"/>
    <property type="match status" value="1"/>
</dbReference>
<dbReference type="PANTHER" id="PTHR30349">
    <property type="entry name" value="PHAGE INTEGRASE-RELATED"/>
    <property type="match status" value="1"/>
</dbReference>
<evidence type="ECO:0000256" key="1">
    <source>
        <dbReference type="ARBA" id="ARBA00008857"/>
    </source>
</evidence>
<dbReference type="InterPro" id="IPR011010">
    <property type="entry name" value="DNA_brk_join_enz"/>
</dbReference>
<evidence type="ECO:0000313" key="7">
    <source>
        <dbReference type="Proteomes" id="UP001595867"/>
    </source>
</evidence>
<dbReference type="PROSITE" id="PS51898">
    <property type="entry name" value="TYR_RECOMBINASE"/>
    <property type="match status" value="1"/>
</dbReference>
<evidence type="ECO:0000256" key="2">
    <source>
        <dbReference type="ARBA" id="ARBA00022908"/>
    </source>
</evidence>
<proteinExistence type="inferred from homology"/>
<comment type="caution">
    <text evidence="6">The sequence shown here is derived from an EMBL/GenBank/DDBJ whole genome shotgun (WGS) entry which is preliminary data.</text>
</comment>
<dbReference type="SUPFAM" id="SSF56349">
    <property type="entry name" value="DNA breaking-rejoining enzymes"/>
    <property type="match status" value="2"/>
</dbReference>
<comment type="similarity">
    <text evidence="1">Belongs to the 'phage' integrase family.</text>
</comment>
<dbReference type="InterPro" id="IPR013762">
    <property type="entry name" value="Integrase-like_cat_sf"/>
</dbReference>
<protein>
    <submittedName>
        <fullName evidence="6">Tyrosine-type recombinase/integrase</fullName>
    </submittedName>
</protein>
<dbReference type="InterPro" id="IPR002104">
    <property type="entry name" value="Integrase_catalytic"/>
</dbReference>
<dbReference type="InterPro" id="IPR004107">
    <property type="entry name" value="Integrase_SAM-like_N"/>
</dbReference>
<dbReference type="InterPro" id="IPR050090">
    <property type="entry name" value="Tyrosine_recombinase_XerCD"/>
</dbReference>
<dbReference type="Pfam" id="PF00589">
    <property type="entry name" value="Phage_integrase"/>
    <property type="match status" value="1"/>
</dbReference>
<dbReference type="Proteomes" id="UP001595867">
    <property type="component" value="Unassembled WGS sequence"/>
</dbReference>
<dbReference type="InterPro" id="IPR010998">
    <property type="entry name" value="Integrase_recombinase_N"/>
</dbReference>
<dbReference type="Gene3D" id="1.10.443.10">
    <property type="entry name" value="Intergrase catalytic core"/>
    <property type="match status" value="1"/>
</dbReference>
<evidence type="ECO:0000256" key="4">
    <source>
        <dbReference type="ARBA" id="ARBA00023172"/>
    </source>
</evidence>
<dbReference type="Gene3D" id="1.10.150.130">
    <property type="match status" value="1"/>
</dbReference>
<evidence type="ECO:0000256" key="3">
    <source>
        <dbReference type="ARBA" id="ARBA00023125"/>
    </source>
</evidence>
<organism evidence="6 7">
    <name type="scientific">Actinoplanes subglobosus</name>
    <dbReference type="NCBI Taxonomy" id="1547892"/>
    <lineage>
        <taxon>Bacteria</taxon>
        <taxon>Bacillati</taxon>
        <taxon>Actinomycetota</taxon>
        <taxon>Actinomycetes</taxon>
        <taxon>Micromonosporales</taxon>
        <taxon>Micromonosporaceae</taxon>
        <taxon>Actinoplanes</taxon>
    </lineage>
</organism>
<keyword evidence="2" id="KW-0229">DNA integration</keyword>
<sequence>MGFSRKRVGGDGKPRYTAYYLDIRGQERSAGTFSSKKVADKAWQHAETKVAEGRAGDPRRGRQSFEAYVIEWLPNHMIELRTRENYTYYLDKVIVPHFGPMKMIEVLPSHVREWISGMVIDGVNPPTIRYCMTVLSAIFTTALNDQVTFLHPCKGVRTPAIPKKVREIVTPEQFDDLYAVLPENEFRLLIETDIETGLRWGELTELRPRDINFATRTLLVSRVAVELTKRFHPSGDRFLVKEYPKDEEHRRLKLSPQMSTKLQAHVAENDLSPDDLLFAIRDPANATAPKLRVVPDPETLGLTDPNDQGRQYRHGTLSAYTAGKCRCQHCKTAFSIYRAQRRADGKDSPRAKRGLTTDGHIPRSWFRTNIWYPALEKAQIGKVRIHDLRHAHASWLLAGGADLQVVKERLGHANISTTQKYLHTLPEADDAAVDAFSRVRRRSS</sequence>